<sequence>MVGRFKAHAKLFVLLGCILMTSSSDAKGPYNATLNITIFLWPALRPHHAAWHHPGRRKNVASPYGVLATGSPAGTMCICPSADSARLDGMEHVVHCSVAYSYL</sequence>
<feature type="signal peptide" evidence="1">
    <location>
        <begin position="1"/>
        <end position="26"/>
    </location>
</feature>
<accession>A0A6A6P5C4</accession>
<feature type="chain" id="PRO_5025556245" description="Secreted protein" evidence="1">
    <location>
        <begin position="27"/>
        <end position="103"/>
    </location>
</feature>
<protein>
    <recommendedName>
        <fullName evidence="4">Secreted protein</fullName>
    </recommendedName>
</protein>
<reference evidence="2" key="1">
    <citation type="journal article" date="2020" name="Stud. Mycol.">
        <title>101 Dothideomycetes genomes: a test case for predicting lifestyles and emergence of pathogens.</title>
        <authorList>
            <person name="Haridas S."/>
            <person name="Albert R."/>
            <person name="Binder M."/>
            <person name="Bloem J."/>
            <person name="Labutti K."/>
            <person name="Salamov A."/>
            <person name="Andreopoulos B."/>
            <person name="Baker S."/>
            <person name="Barry K."/>
            <person name="Bills G."/>
            <person name="Bluhm B."/>
            <person name="Cannon C."/>
            <person name="Castanera R."/>
            <person name="Culley D."/>
            <person name="Daum C."/>
            <person name="Ezra D."/>
            <person name="Gonzalez J."/>
            <person name="Henrissat B."/>
            <person name="Kuo A."/>
            <person name="Liang C."/>
            <person name="Lipzen A."/>
            <person name="Lutzoni F."/>
            <person name="Magnuson J."/>
            <person name="Mondo S."/>
            <person name="Nolan M."/>
            <person name="Ohm R."/>
            <person name="Pangilinan J."/>
            <person name="Park H.-J."/>
            <person name="Ramirez L."/>
            <person name="Alfaro M."/>
            <person name="Sun H."/>
            <person name="Tritt A."/>
            <person name="Yoshinaga Y."/>
            <person name="Zwiers L.-H."/>
            <person name="Turgeon B."/>
            <person name="Goodwin S."/>
            <person name="Spatafora J."/>
            <person name="Crous P."/>
            <person name="Grigoriev I."/>
        </authorList>
    </citation>
    <scope>NUCLEOTIDE SEQUENCE</scope>
    <source>
        <strain evidence="2">ATCC 16933</strain>
    </source>
</reference>
<organism evidence="2 3">
    <name type="scientific">Lineolata rhizophorae</name>
    <dbReference type="NCBI Taxonomy" id="578093"/>
    <lineage>
        <taxon>Eukaryota</taxon>
        <taxon>Fungi</taxon>
        <taxon>Dikarya</taxon>
        <taxon>Ascomycota</taxon>
        <taxon>Pezizomycotina</taxon>
        <taxon>Dothideomycetes</taxon>
        <taxon>Dothideomycetes incertae sedis</taxon>
        <taxon>Lineolatales</taxon>
        <taxon>Lineolataceae</taxon>
        <taxon>Lineolata</taxon>
    </lineage>
</organism>
<gene>
    <name evidence="2" type="ORF">BDY21DRAFT_203470</name>
</gene>
<evidence type="ECO:0008006" key="4">
    <source>
        <dbReference type="Google" id="ProtNLM"/>
    </source>
</evidence>
<dbReference type="Proteomes" id="UP000799766">
    <property type="component" value="Unassembled WGS sequence"/>
</dbReference>
<evidence type="ECO:0000313" key="3">
    <source>
        <dbReference type="Proteomes" id="UP000799766"/>
    </source>
</evidence>
<proteinExistence type="predicted"/>
<evidence type="ECO:0000313" key="2">
    <source>
        <dbReference type="EMBL" id="KAF2459215.1"/>
    </source>
</evidence>
<name>A0A6A6P5C4_9PEZI</name>
<evidence type="ECO:0000256" key="1">
    <source>
        <dbReference type="SAM" id="SignalP"/>
    </source>
</evidence>
<dbReference type="AlphaFoldDB" id="A0A6A6P5C4"/>
<dbReference type="EMBL" id="MU001676">
    <property type="protein sequence ID" value="KAF2459215.1"/>
    <property type="molecule type" value="Genomic_DNA"/>
</dbReference>
<keyword evidence="1" id="KW-0732">Signal</keyword>
<keyword evidence="3" id="KW-1185">Reference proteome</keyword>